<protein>
    <submittedName>
        <fullName evidence="2">Uncharacterized protein</fullName>
    </submittedName>
</protein>
<name>A0A452UKI2_URSMA</name>
<reference evidence="2" key="1">
    <citation type="submission" date="2019-03" db="UniProtKB">
        <authorList>
            <consortium name="Ensembl"/>
        </authorList>
    </citation>
    <scope>IDENTIFICATION</scope>
</reference>
<keyword evidence="1" id="KW-1133">Transmembrane helix</keyword>
<evidence type="ECO:0000313" key="2">
    <source>
        <dbReference type="Ensembl" id="ENSUMAP00000021436"/>
    </source>
</evidence>
<keyword evidence="1" id="KW-0472">Membrane</keyword>
<dbReference type="GeneTree" id="ENSGT00940000163306"/>
<accession>A0A452UKI2</accession>
<organism evidence="2">
    <name type="scientific">Ursus maritimus</name>
    <name type="common">Polar bear</name>
    <name type="synonym">Thalarctos maritimus</name>
    <dbReference type="NCBI Taxonomy" id="29073"/>
    <lineage>
        <taxon>Eukaryota</taxon>
        <taxon>Metazoa</taxon>
        <taxon>Chordata</taxon>
        <taxon>Craniata</taxon>
        <taxon>Vertebrata</taxon>
        <taxon>Euteleostomi</taxon>
        <taxon>Mammalia</taxon>
        <taxon>Eutheria</taxon>
        <taxon>Laurasiatheria</taxon>
        <taxon>Carnivora</taxon>
        <taxon>Caniformia</taxon>
        <taxon>Ursidae</taxon>
        <taxon>Ursus</taxon>
    </lineage>
</organism>
<feature type="transmembrane region" description="Helical" evidence="1">
    <location>
        <begin position="6"/>
        <end position="27"/>
    </location>
</feature>
<evidence type="ECO:0000256" key="1">
    <source>
        <dbReference type="SAM" id="Phobius"/>
    </source>
</evidence>
<keyword evidence="1" id="KW-0812">Transmembrane</keyword>
<sequence>VPAPAGGSLTSLLALMAFPGCFFLLLLTSTVARGEYGVVHVVSENWSKDYCILFSSDYVTLPRDLHHAPLLPLHDGRGGADAWTAHPTGRCGPFPIGQTLRCNAQTPLLGGHLVDSPLWGPLS</sequence>
<dbReference type="Ensembl" id="ENSUMAT00000025388.1">
    <property type="protein sequence ID" value="ENSUMAP00000021436.1"/>
    <property type="gene ID" value="ENSUMAG00000015663.1"/>
</dbReference>
<proteinExistence type="predicted"/>
<dbReference type="AlphaFoldDB" id="A0A452UKI2"/>